<keyword evidence="2" id="KW-1185">Reference proteome</keyword>
<dbReference type="RefSeq" id="WP_226836056.1">
    <property type="nucleotide sequence ID" value="NZ_JBHSKZ010000004.1"/>
</dbReference>
<accession>A0A6I1GPY8</accession>
<dbReference type="AlphaFoldDB" id="A0A6I1GPY8"/>
<gene>
    <name evidence="1" type="ORF">F7D09_1351</name>
</gene>
<dbReference type="Proteomes" id="UP000441772">
    <property type="component" value="Unassembled WGS sequence"/>
</dbReference>
<dbReference type="EMBL" id="WBVT01000020">
    <property type="protein sequence ID" value="KAB7790158.1"/>
    <property type="molecule type" value="Genomic_DNA"/>
</dbReference>
<name>A0A6I1GPY8_9BIFI</name>
<evidence type="ECO:0000313" key="1">
    <source>
        <dbReference type="EMBL" id="KAB7790158.1"/>
    </source>
</evidence>
<sequence>MDMSYNYTMLSYDDLPADEAAMLKADAEEAERGYTNEQLEEAMRRAPGRPLEVGTTPAINVIRVRLDDERDAKLERYMRDHHMSRSAAVRTLLDKALADV</sequence>
<reference evidence="1 2" key="1">
    <citation type="submission" date="2019-09" db="EMBL/GenBank/DDBJ databases">
        <title>Characterization of the phylogenetic diversity of two novel species belonging to the genus Bifidobacterium: Bifidobacterium cebidarum sp. nov. and Bifidobacterium leontopitheci sp. nov.</title>
        <authorList>
            <person name="Lugli G.A."/>
            <person name="Duranti S."/>
            <person name="Milani C."/>
            <person name="Turroni F."/>
            <person name="Ventura M."/>
        </authorList>
    </citation>
    <scope>NUCLEOTIDE SEQUENCE [LARGE SCALE GENOMIC DNA]</scope>
    <source>
        <strain evidence="1 2">LMG 31471</strain>
    </source>
</reference>
<comment type="caution">
    <text evidence="1">The sequence shown here is derived from an EMBL/GenBank/DDBJ whole genome shotgun (WGS) entry which is preliminary data.</text>
</comment>
<protein>
    <recommendedName>
        <fullName evidence="3">Ribbon-helix-helix protein CopG domain-containing protein</fullName>
    </recommendedName>
</protein>
<proteinExistence type="predicted"/>
<organism evidence="1 2">
    <name type="scientific">Bifidobacterium leontopitheci</name>
    <dbReference type="NCBI Taxonomy" id="2650774"/>
    <lineage>
        <taxon>Bacteria</taxon>
        <taxon>Bacillati</taxon>
        <taxon>Actinomycetota</taxon>
        <taxon>Actinomycetes</taxon>
        <taxon>Bifidobacteriales</taxon>
        <taxon>Bifidobacteriaceae</taxon>
        <taxon>Bifidobacterium</taxon>
    </lineage>
</organism>
<evidence type="ECO:0000313" key="2">
    <source>
        <dbReference type="Proteomes" id="UP000441772"/>
    </source>
</evidence>
<evidence type="ECO:0008006" key="3">
    <source>
        <dbReference type="Google" id="ProtNLM"/>
    </source>
</evidence>